<feature type="transmembrane region" description="Helical" evidence="2">
    <location>
        <begin position="111"/>
        <end position="130"/>
    </location>
</feature>
<feature type="transmembrane region" description="Helical" evidence="2">
    <location>
        <begin position="59"/>
        <end position="76"/>
    </location>
</feature>
<dbReference type="Proteomes" id="UP000253508">
    <property type="component" value="Unassembled WGS sequence"/>
</dbReference>
<dbReference type="OrthoDB" id="9973544at2"/>
<comment type="caution">
    <text evidence="3">The sequence shown here is derived from an EMBL/GenBank/DDBJ whole genome shotgun (WGS) entry which is preliminary data.</text>
</comment>
<dbReference type="AlphaFoldDB" id="A0A367XYL4"/>
<evidence type="ECO:0000256" key="1">
    <source>
        <dbReference type="SAM" id="MobiDB-lite"/>
    </source>
</evidence>
<keyword evidence="2" id="KW-0812">Transmembrane</keyword>
<keyword evidence="4" id="KW-1185">Reference proteome</keyword>
<proteinExistence type="predicted"/>
<feature type="transmembrane region" description="Helical" evidence="2">
    <location>
        <begin position="82"/>
        <end position="99"/>
    </location>
</feature>
<evidence type="ECO:0000313" key="4">
    <source>
        <dbReference type="Proteomes" id="UP000253508"/>
    </source>
</evidence>
<sequence>MTETRAQDVGPMNRGTGARGAEQRIVDPATGPITLAADTFGHILPELQATPARRRLRPVTTLVVVAVTLASVGLIVSWFGPWGAGFGVIGALIGLIAQLRQRARTSWCVSSYVIGGVTVLFSSYWVWWILDELSTFTPPA</sequence>
<feature type="region of interest" description="Disordered" evidence="1">
    <location>
        <begin position="1"/>
        <end position="23"/>
    </location>
</feature>
<reference evidence="3 4" key="1">
    <citation type="submission" date="2018-07" db="EMBL/GenBank/DDBJ databases">
        <title>Microbacterium endoborsara sp. nov., a novel actinobacterium isolated from Borszczowia aralocaspica.</title>
        <authorList>
            <person name="An D."/>
        </authorList>
    </citation>
    <scope>NUCLEOTIDE SEQUENCE [LARGE SCALE GENOMIC DNA]</scope>
    <source>
        <strain evidence="3 4">C1.15228</strain>
    </source>
</reference>
<evidence type="ECO:0000256" key="2">
    <source>
        <dbReference type="SAM" id="Phobius"/>
    </source>
</evidence>
<keyword evidence="2" id="KW-0472">Membrane</keyword>
<accession>A0A367XYL4</accession>
<dbReference type="RefSeq" id="WP_114118093.1">
    <property type="nucleotide sequence ID" value="NZ_BMHU01000002.1"/>
</dbReference>
<gene>
    <name evidence="3" type="ORF">DTO57_10010</name>
</gene>
<evidence type="ECO:0000313" key="3">
    <source>
        <dbReference type="EMBL" id="RCK58489.1"/>
    </source>
</evidence>
<protein>
    <submittedName>
        <fullName evidence="3">Uncharacterized protein</fullName>
    </submittedName>
</protein>
<keyword evidence="2" id="KW-1133">Transmembrane helix</keyword>
<name>A0A367XYL4_9MICO</name>
<dbReference type="EMBL" id="QORO01000003">
    <property type="protein sequence ID" value="RCK58489.1"/>
    <property type="molecule type" value="Genomic_DNA"/>
</dbReference>
<organism evidence="3 4">
    <name type="scientific">Microbacterium sorbitolivorans</name>
    <dbReference type="NCBI Taxonomy" id="1867410"/>
    <lineage>
        <taxon>Bacteria</taxon>
        <taxon>Bacillati</taxon>
        <taxon>Actinomycetota</taxon>
        <taxon>Actinomycetes</taxon>
        <taxon>Micrococcales</taxon>
        <taxon>Microbacteriaceae</taxon>
        <taxon>Microbacterium</taxon>
    </lineage>
</organism>